<evidence type="ECO:0000256" key="4">
    <source>
        <dbReference type="SAM" id="Coils"/>
    </source>
</evidence>
<feature type="domain" description="Olfactomedin-like" evidence="6">
    <location>
        <begin position="196"/>
        <end position="464"/>
    </location>
</feature>
<feature type="signal peptide" evidence="5">
    <location>
        <begin position="1"/>
        <end position="29"/>
    </location>
</feature>
<keyword evidence="4" id="KW-0175">Coiled coil</keyword>
<evidence type="ECO:0000313" key="7">
    <source>
        <dbReference type="Ensembl" id="ENSPNAP00000026254.1"/>
    </source>
</evidence>
<organism evidence="7 8">
    <name type="scientific">Pygocentrus nattereri</name>
    <name type="common">Red-bellied piranha</name>
    <dbReference type="NCBI Taxonomy" id="42514"/>
    <lineage>
        <taxon>Eukaryota</taxon>
        <taxon>Metazoa</taxon>
        <taxon>Chordata</taxon>
        <taxon>Craniata</taxon>
        <taxon>Vertebrata</taxon>
        <taxon>Euteleostomi</taxon>
        <taxon>Actinopterygii</taxon>
        <taxon>Neopterygii</taxon>
        <taxon>Teleostei</taxon>
        <taxon>Ostariophysi</taxon>
        <taxon>Characiformes</taxon>
        <taxon>Characoidei</taxon>
        <taxon>Pygocentrus</taxon>
    </lineage>
</organism>
<dbReference type="STRING" id="42514.ENSPNAP00000026254"/>
<comment type="subcellular location">
    <subcellularLocation>
        <location evidence="1">Secreted</location>
    </subcellularLocation>
</comment>
<dbReference type="Proteomes" id="UP001501920">
    <property type="component" value="Chromosome 8"/>
</dbReference>
<dbReference type="GO" id="GO:0007165">
    <property type="term" value="P:signal transduction"/>
    <property type="evidence" value="ECO:0007669"/>
    <property type="project" value="TreeGrafter"/>
</dbReference>
<dbReference type="AlphaFoldDB" id="A0A3B4DTE8"/>
<accession>A0A3B4DTE8</accession>
<keyword evidence="5" id="KW-0732">Signal</keyword>
<dbReference type="PANTHER" id="PTHR23192:SF31">
    <property type="entry name" value="OLFACTOMEDIN-4-LIKE"/>
    <property type="match status" value="1"/>
</dbReference>
<dbReference type="Ensembl" id="ENSPNAT00000005569.2">
    <property type="protein sequence ID" value="ENSPNAP00000026254.1"/>
    <property type="gene ID" value="ENSPNAG00000011539.2"/>
</dbReference>
<sequence>MVLLKLVVTHRLTMILLVLLLTATQAGHAQRVLGEEKDGSCVCEVNSAIWAFPTAKYETVSELLEGCNATLQQLQTQVMMTNKELPKMQATVENIMARKQRFKYLDTQGLYNPLHLRQVSDELQDLHQIISQADKDRPTAETQKLRKELQKIQKDVEEMYNNNTFNLEAVKEKLRYLNNRVQTCRTIPADFTSKGSCSHRIMSNISSPLITKLSPFGKSYISGAWGRDTSAGSEEKYWVQPLVNSQRSGYQIRYYPSFEDFMAGRNHRDEYVASSYTHTDAIQGPGTIMYDGVVYYQCYTTAELCSYNLKAKKNNRLKLPEAGANNKFPYCYYNCYDWTDIDLAADSEGLWVMYATDGNYGNMVLSRVNREGFNVTQTWKTRLFKRSVTNAFMVCGVLYATRYVDQYKEEVFYAFDTATGLEDNTLSLPLEKVSAGIANLHYNPTDMKLYMYNDGYLLSFQVFF</sequence>
<evidence type="ECO:0000256" key="5">
    <source>
        <dbReference type="SAM" id="SignalP"/>
    </source>
</evidence>
<reference evidence="7 8" key="1">
    <citation type="submission" date="2020-10" db="EMBL/GenBank/DDBJ databases">
        <title>Pygocentrus nattereri (red-bellied piranha) genome, fPygNat1, primary haplotype.</title>
        <authorList>
            <person name="Myers G."/>
            <person name="Meyer A."/>
            <person name="Karagic N."/>
            <person name="Pippel M."/>
            <person name="Winkler S."/>
            <person name="Tracey A."/>
            <person name="Wood J."/>
            <person name="Formenti G."/>
            <person name="Howe K."/>
            <person name="Fedrigo O."/>
            <person name="Jarvis E.D."/>
        </authorList>
    </citation>
    <scope>NUCLEOTIDE SEQUENCE [LARGE SCALE GENOMIC DNA]</scope>
</reference>
<name>A0A3B4DTE8_PYGNA</name>
<reference evidence="7" key="2">
    <citation type="submission" date="2025-08" db="UniProtKB">
        <authorList>
            <consortium name="Ensembl"/>
        </authorList>
    </citation>
    <scope>IDENTIFICATION</scope>
</reference>
<dbReference type="GO" id="GO:0005615">
    <property type="term" value="C:extracellular space"/>
    <property type="evidence" value="ECO:0007669"/>
    <property type="project" value="TreeGrafter"/>
</dbReference>
<dbReference type="Pfam" id="PF02191">
    <property type="entry name" value="OLF"/>
    <property type="match status" value="1"/>
</dbReference>
<evidence type="ECO:0000256" key="1">
    <source>
        <dbReference type="ARBA" id="ARBA00004613"/>
    </source>
</evidence>
<dbReference type="InterPro" id="IPR003112">
    <property type="entry name" value="Olfac-like_dom"/>
</dbReference>
<evidence type="ECO:0000256" key="2">
    <source>
        <dbReference type="ARBA" id="ARBA00022525"/>
    </source>
</evidence>
<evidence type="ECO:0000313" key="8">
    <source>
        <dbReference type="Proteomes" id="UP001501920"/>
    </source>
</evidence>
<dbReference type="GeneTree" id="ENSGT00940000165829"/>
<evidence type="ECO:0000259" key="6">
    <source>
        <dbReference type="PROSITE" id="PS51132"/>
    </source>
</evidence>
<feature type="chain" id="PRO_5017477105" evidence="5">
    <location>
        <begin position="30"/>
        <end position="464"/>
    </location>
</feature>
<dbReference type="SMART" id="SM00284">
    <property type="entry name" value="OLF"/>
    <property type="match status" value="1"/>
</dbReference>
<reference evidence="7" key="3">
    <citation type="submission" date="2025-09" db="UniProtKB">
        <authorList>
            <consortium name="Ensembl"/>
        </authorList>
    </citation>
    <scope>IDENTIFICATION</scope>
</reference>
<proteinExistence type="predicted"/>
<comment type="caution">
    <text evidence="3">Lacks conserved residue(s) required for the propagation of feature annotation.</text>
</comment>
<dbReference type="InterPro" id="IPR050605">
    <property type="entry name" value="Olfactomedin-like_domain"/>
</dbReference>
<keyword evidence="8" id="KW-1185">Reference proteome</keyword>
<dbReference type="OMA" id="CEVNSTM"/>
<evidence type="ECO:0000256" key="3">
    <source>
        <dbReference type="PROSITE-ProRule" id="PRU00446"/>
    </source>
</evidence>
<feature type="coiled-coil region" evidence="4">
    <location>
        <begin position="116"/>
        <end position="162"/>
    </location>
</feature>
<dbReference type="PANTHER" id="PTHR23192">
    <property type="entry name" value="OLFACTOMEDIN-RELATED"/>
    <property type="match status" value="1"/>
</dbReference>
<protein>
    <submittedName>
        <fullName evidence="7">Olfactomedin 4-like 2</fullName>
    </submittedName>
</protein>
<keyword evidence="2" id="KW-0964">Secreted</keyword>
<dbReference type="PROSITE" id="PS51132">
    <property type="entry name" value="OLF"/>
    <property type="match status" value="1"/>
</dbReference>